<dbReference type="CDD" id="cd06257">
    <property type="entry name" value="DnaJ"/>
    <property type="match status" value="1"/>
</dbReference>
<proteinExistence type="predicted"/>
<evidence type="ECO:0000313" key="4">
    <source>
        <dbReference type="EMBL" id="MCC2242831.1"/>
    </source>
</evidence>
<reference evidence="4" key="1">
    <citation type="submission" date="2021-10" db="EMBL/GenBank/DDBJ databases">
        <title>Anaerobic single-cell dispensing facilitates the cultivation of human gut bacteria.</title>
        <authorList>
            <person name="Afrizal A."/>
        </authorList>
    </citation>
    <scope>NUCLEOTIDE SEQUENCE</scope>
    <source>
        <strain evidence="4">CLA-AA-H204</strain>
    </source>
</reference>
<feature type="region of interest" description="Disordered" evidence="2">
    <location>
        <begin position="198"/>
        <end position="224"/>
    </location>
</feature>
<dbReference type="Pfam" id="PF00226">
    <property type="entry name" value="DnaJ"/>
    <property type="match status" value="1"/>
</dbReference>
<organism evidence="4 5">
    <name type="scientific">Roseburia amylophila</name>
    <dbReference type="NCBI Taxonomy" id="2981794"/>
    <lineage>
        <taxon>Bacteria</taxon>
        <taxon>Bacillati</taxon>
        <taxon>Bacillota</taxon>
        <taxon>Clostridia</taxon>
        <taxon>Lachnospirales</taxon>
        <taxon>Lachnospiraceae</taxon>
        <taxon>Roseburia</taxon>
    </lineage>
</organism>
<evidence type="ECO:0000256" key="1">
    <source>
        <dbReference type="ARBA" id="ARBA00022705"/>
    </source>
</evidence>
<dbReference type="Gene3D" id="1.10.287.110">
    <property type="entry name" value="DnaJ domain"/>
    <property type="match status" value="1"/>
</dbReference>
<gene>
    <name evidence="4" type="ORF">LKD47_11025</name>
</gene>
<dbReference type="RefSeq" id="WP_227701365.1">
    <property type="nucleotide sequence ID" value="NZ_JAJEQW010000012.1"/>
</dbReference>
<dbReference type="SUPFAM" id="SSF46565">
    <property type="entry name" value="Chaperone J-domain"/>
    <property type="match status" value="1"/>
</dbReference>
<dbReference type="Proteomes" id="UP001198893">
    <property type="component" value="Unassembled WGS sequence"/>
</dbReference>
<feature type="compositionally biased region" description="Basic and acidic residues" evidence="2">
    <location>
        <begin position="210"/>
        <end position="222"/>
    </location>
</feature>
<protein>
    <submittedName>
        <fullName evidence="4">J domain-containing protein</fullName>
    </submittedName>
</protein>
<evidence type="ECO:0000259" key="3">
    <source>
        <dbReference type="PROSITE" id="PS50076"/>
    </source>
</evidence>
<dbReference type="EMBL" id="JAJEQW010000012">
    <property type="protein sequence ID" value="MCC2242831.1"/>
    <property type="molecule type" value="Genomic_DNA"/>
</dbReference>
<comment type="caution">
    <text evidence="4">The sequence shown here is derived from an EMBL/GenBank/DDBJ whole genome shotgun (WGS) entry which is preliminary data.</text>
</comment>
<sequence>MTRTQAYRVLGLTEDADRAEIKSRYRQLMHKLHPDSRSEEKENYPYSAREINEAYGILVKGKGAKDSFIRRTKESTTSKAEWEAKRQHRQKKNWNAPENPHAYCIRNIYQYVEDADGAVIGEFVITEGKYLWTIEEDFPLFLKSIFACSNRLLQEIEAKLEKSVREEERLKVQAELTYLLAQQFIDAPEILGHFSETKRKNNTEQEENAGQEKDAEQNRKAETAGQPEAEIFYFAAMLELMDTVHDMRAGTPLFPAALKQHRLFLKKQSGEAAGYLSLKDDRLYYILVPLLEQKRAMVKIQVAAKQDRANMRGRKRYKNLDFWIKVPKKYAGTFPESIGLQIENLLLSYEKKIHAGSEL</sequence>
<dbReference type="PRINTS" id="PR00625">
    <property type="entry name" value="JDOMAIN"/>
</dbReference>
<dbReference type="GO" id="GO:0006260">
    <property type="term" value="P:DNA replication"/>
    <property type="evidence" value="ECO:0007669"/>
    <property type="project" value="UniProtKB-KW"/>
</dbReference>
<dbReference type="AlphaFoldDB" id="A0AAW4WJ73"/>
<dbReference type="InterPro" id="IPR001623">
    <property type="entry name" value="DnaJ_domain"/>
</dbReference>
<evidence type="ECO:0000256" key="2">
    <source>
        <dbReference type="SAM" id="MobiDB-lite"/>
    </source>
</evidence>
<dbReference type="PROSITE" id="PS50076">
    <property type="entry name" value="DNAJ_2"/>
    <property type="match status" value="1"/>
</dbReference>
<evidence type="ECO:0000313" key="5">
    <source>
        <dbReference type="Proteomes" id="UP001198893"/>
    </source>
</evidence>
<dbReference type="SMART" id="SM00271">
    <property type="entry name" value="DnaJ"/>
    <property type="match status" value="1"/>
</dbReference>
<accession>A0AAW4WJ73</accession>
<name>A0AAW4WJ73_9FIRM</name>
<feature type="domain" description="J" evidence="3">
    <location>
        <begin position="5"/>
        <end position="77"/>
    </location>
</feature>
<dbReference type="InterPro" id="IPR036869">
    <property type="entry name" value="J_dom_sf"/>
</dbReference>
<keyword evidence="1" id="KW-0235">DNA replication</keyword>